<proteinExistence type="predicted"/>
<reference evidence="1" key="1">
    <citation type="journal article" date="2015" name="Nature">
        <title>Complex archaea that bridge the gap between prokaryotes and eukaryotes.</title>
        <authorList>
            <person name="Spang A."/>
            <person name="Saw J.H."/>
            <person name="Jorgensen S.L."/>
            <person name="Zaremba-Niedzwiedzka K."/>
            <person name="Martijn J."/>
            <person name="Lind A.E."/>
            <person name="van Eijk R."/>
            <person name="Schleper C."/>
            <person name="Guy L."/>
            <person name="Ettema T.J."/>
        </authorList>
    </citation>
    <scope>NUCLEOTIDE SEQUENCE</scope>
</reference>
<protein>
    <submittedName>
        <fullName evidence="1">Uncharacterized protein</fullName>
    </submittedName>
</protein>
<organism evidence="1">
    <name type="scientific">marine sediment metagenome</name>
    <dbReference type="NCBI Taxonomy" id="412755"/>
    <lineage>
        <taxon>unclassified sequences</taxon>
        <taxon>metagenomes</taxon>
        <taxon>ecological metagenomes</taxon>
    </lineage>
</organism>
<comment type="caution">
    <text evidence="1">The sequence shown here is derived from an EMBL/GenBank/DDBJ whole genome shotgun (WGS) entry which is preliminary data.</text>
</comment>
<evidence type="ECO:0000313" key="1">
    <source>
        <dbReference type="EMBL" id="KKK86630.1"/>
    </source>
</evidence>
<name>A0A0F8ZKR0_9ZZZZ</name>
<sequence>MNELPVEIEIQRVMNLVRGFGWEKVKEEIMGDTIKITLEKKVTLTSLQEGKEVPS</sequence>
<dbReference type="EMBL" id="LAZR01050757">
    <property type="protein sequence ID" value="KKK86630.1"/>
    <property type="molecule type" value="Genomic_DNA"/>
</dbReference>
<dbReference type="AlphaFoldDB" id="A0A0F8ZKR0"/>
<accession>A0A0F8ZKR0</accession>
<gene>
    <name evidence="1" type="ORF">LCGC14_2761310</name>
</gene>